<proteinExistence type="predicted"/>
<organism evidence="1 2">
    <name type="scientific">Vibrio crassostreae</name>
    <dbReference type="NCBI Taxonomy" id="246167"/>
    <lineage>
        <taxon>Bacteria</taxon>
        <taxon>Pseudomonadati</taxon>
        <taxon>Pseudomonadota</taxon>
        <taxon>Gammaproteobacteria</taxon>
        <taxon>Vibrionales</taxon>
        <taxon>Vibrionaceae</taxon>
        <taxon>Vibrio</taxon>
    </lineage>
</organism>
<evidence type="ECO:0000313" key="1">
    <source>
        <dbReference type="EMBL" id="CDT03339.1"/>
    </source>
</evidence>
<gene>
    <name evidence="1" type="ORF">VCR5J5_1370188</name>
</gene>
<name>A0A822MTM5_9VIBR</name>
<dbReference type="Proteomes" id="UP000049495">
    <property type="component" value="Unassembled WGS sequence"/>
</dbReference>
<comment type="caution">
    <text evidence="1">The sequence shown here is derived from an EMBL/GenBank/DDBJ whole genome shotgun (WGS) entry which is preliminary data.</text>
</comment>
<accession>A0A822MTM5</accession>
<reference evidence="2" key="1">
    <citation type="submission" date="2014-06" db="EMBL/GenBank/DDBJ databases">
        <authorList>
            <person name="Le Roux Frederique"/>
        </authorList>
    </citation>
    <scope>NUCLEOTIDE SEQUENCE [LARGE SCALE GENOMIC DNA]</scope>
    <source>
        <strain evidence="2">J5-5</strain>
    </source>
</reference>
<evidence type="ECO:0000313" key="2">
    <source>
        <dbReference type="Proteomes" id="UP000049495"/>
    </source>
</evidence>
<protein>
    <submittedName>
        <fullName evidence="1">Uncharacterized protein</fullName>
    </submittedName>
</protein>
<sequence>MVINEESN</sequence>
<dbReference type="EMBL" id="CCJV01000043">
    <property type="protein sequence ID" value="CDT03339.1"/>
    <property type="molecule type" value="Genomic_DNA"/>
</dbReference>